<sequence length="106" mass="12141">MYWVTLLMYWVALLMYRVALLMHGVALLMHWVALLMYRVALLMYRVALPMYRDAMNRVSTNGLFVTFFADRNHRMVTNSSAEVGWIPTVASKLALVAPIFTAIATP</sequence>
<organism evidence="2 3">
    <name type="scientific">Dendronalium phyllosphericum CENA369</name>
    <dbReference type="NCBI Taxonomy" id="1725256"/>
    <lineage>
        <taxon>Bacteria</taxon>
        <taxon>Bacillati</taxon>
        <taxon>Cyanobacteriota</taxon>
        <taxon>Cyanophyceae</taxon>
        <taxon>Nostocales</taxon>
        <taxon>Nostocaceae</taxon>
        <taxon>Dendronalium</taxon>
        <taxon>Dendronalium phyllosphericum</taxon>
    </lineage>
</organism>
<dbReference type="AlphaFoldDB" id="A0A8J7I3I8"/>
<evidence type="ECO:0000313" key="2">
    <source>
        <dbReference type="EMBL" id="MBH8572825.1"/>
    </source>
</evidence>
<evidence type="ECO:0000256" key="1">
    <source>
        <dbReference type="SAM" id="Phobius"/>
    </source>
</evidence>
<dbReference type="Proteomes" id="UP000662314">
    <property type="component" value="Unassembled WGS sequence"/>
</dbReference>
<accession>A0A8J7I3I8</accession>
<dbReference type="EMBL" id="JAECZA010000019">
    <property type="protein sequence ID" value="MBH8572825.1"/>
    <property type="molecule type" value="Genomic_DNA"/>
</dbReference>
<name>A0A8J7I3I8_9NOST</name>
<gene>
    <name evidence="2" type="ORF">I8752_07300</name>
</gene>
<reference evidence="2 3" key="1">
    <citation type="journal article" date="2021" name="Int. J. Syst. Evol. Microbiol.">
        <title>Amazonocrinis nigriterrae gen. nov., sp. nov., Atlanticothrix silvestris gen. nov., sp. nov. and Dendronalium phyllosphericum gen. nov., sp. nov., nostocacean cyanobacteria from Brazilian environments.</title>
        <authorList>
            <person name="Alvarenga D.O."/>
            <person name="Andreote A.P.D."/>
            <person name="Branco L.H.Z."/>
            <person name="Delbaje E."/>
            <person name="Cruz R.B."/>
            <person name="Varani A.M."/>
            <person name="Fiore M.F."/>
        </authorList>
    </citation>
    <scope>NUCLEOTIDE SEQUENCE [LARGE SCALE GENOMIC DNA]</scope>
    <source>
        <strain evidence="2 3">CENA369</strain>
    </source>
</reference>
<keyword evidence="1" id="KW-0812">Transmembrane</keyword>
<protein>
    <submittedName>
        <fullName evidence="2">Uncharacterized protein</fullName>
    </submittedName>
</protein>
<evidence type="ECO:0000313" key="3">
    <source>
        <dbReference type="Proteomes" id="UP000662314"/>
    </source>
</evidence>
<keyword evidence="1" id="KW-0472">Membrane</keyword>
<proteinExistence type="predicted"/>
<keyword evidence="1" id="KW-1133">Transmembrane helix</keyword>
<keyword evidence="3" id="KW-1185">Reference proteome</keyword>
<feature type="transmembrane region" description="Helical" evidence="1">
    <location>
        <begin position="20"/>
        <end position="47"/>
    </location>
</feature>
<comment type="caution">
    <text evidence="2">The sequence shown here is derived from an EMBL/GenBank/DDBJ whole genome shotgun (WGS) entry which is preliminary data.</text>
</comment>